<dbReference type="Pfam" id="PF04720">
    <property type="entry name" value="PDDEXK_6"/>
    <property type="match status" value="1"/>
</dbReference>
<protein>
    <submittedName>
        <fullName evidence="2">Uncharacterized protein</fullName>
    </submittedName>
</protein>
<comment type="caution">
    <text evidence="2">The sequence shown here is derived from an EMBL/GenBank/DDBJ whole genome shotgun (WGS) entry which is preliminary data.</text>
</comment>
<feature type="compositionally biased region" description="Polar residues" evidence="1">
    <location>
        <begin position="287"/>
        <end position="302"/>
    </location>
</feature>
<organism evidence="2 3">
    <name type="scientific">Acorus gramineus</name>
    <name type="common">Dwarf sweet flag</name>
    <dbReference type="NCBI Taxonomy" id="55184"/>
    <lineage>
        <taxon>Eukaryota</taxon>
        <taxon>Viridiplantae</taxon>
        <taxon>Streptophyta</taxon>
        <taxon>Embryophyta</taxon>
        <taxon>Tracheophyta</taxon>
        <taxon>Spermatophyta</taxon>
        <taxon>Magnoliopsida</taxon>
        <taxon>Liliopsida</taxon>
        <taxon>Acoraceae</taxon>
        <taxon>Acorus</taxon>
    </lineage>
</organism>
<proteinExistence type="predicted"/>
<dbReference type="PANTHER" id="PTHR31579:SF1">
    <property type="entry name" value="OS03G0796600 PROTEIN"/>
    <property type="match status" value="1"/>
</dbReference>
<evidence type="ECO:0000313" key="2">
    <source>
        <dbReference type="EMBL" id="KAK1270193.1"/>
    </source>
</evidence>
<evidence type="ECO:0000313" key="3">
    <source>
        <dbReference type="Proteomes" id="UP001179952"/>
    </source>
</evidence>
<gene>
    <name evidence="2" type="ORF">QJS04_geneDACA007463</name>
</gene>
<reference evidence="2" key="1">
    <citation type="journal article" date="2023" name="Nat. Commun.">
        <title>Diploid and tetraploid genomes of Acorus and the evolution of monocots.</title>
        <authorList>
            <person name="Ma L."/>
            <person name="Liu K.W."/>
            <person name="Li Z."/>
            <person name="Hsiao Y.Y."/>
            <person name="Qi Y."/>
            <person name="Fu T."/>
            <person name="Tang G.D."/>
            <person name="Zhang D."/>
            <person name="Sun W.H."/>
            <person name="Liu D.K."/>
            <person name="Li Y."/>
            <person name="Chen G.Z."/>
            <person name="Liu X.D."/>
            <person name="Liao X.Y."/>
            <person name="Jiang Y.T."/>
            <person name="Yu X."/>
            <person name="Hao Y."/>
            <person name="Huang J."/>
            <person name="Zhao X.W."/>
            <person name="Ke S."/>
            <person name="Chen Y.Y."/>
            <person name="Wu W.L."/>
            <person name="Hsu J.L."/>
            <person name="Lin Y.F."/>
            <person name="Huang M.D."/>
            <person name="Li C.Y."/>
            <person name="Huang L."/>
            <person name="Wang Z.W."/>
            <person name="Zhao X."/>
            <person name="Zhong W.Y."/>
            <person name="Peng D.H."/>
            <person name="Ahmad S."/>
            <person name="Lan S."/>
            <person name="Zhang J.S."/>
            <person name="Tsai W.C."/>
            <person name="Van de Peer Y."/>
            <person name="Liu Z.J."/>
        </authorList>
    </citation>
    <scope>NUCLEOTIDE SEQUENCE</scope>
    <source>
        <strain evidence="2">SCP</strain>
    </source>
</reference>
<name>A0AAV9B0I8_ACOGR</name>
<dbReference type="NCBIfam" id="TIGR01615">
    <property type="entry name" value="A_thal_3542"/>
    <property type="match status" value="1"/>
</dbReference>
<accession>A0AAV9B0I8</accession>
<evidence type="ECO:0000256" key="1">
    <source>
        <dbReference type="SAM" id="MobiDB-lite"/>
    </source>
</evidence>
<reference evidence="2" key="2">
    <citation type="submission" date="2023-06" db="EMBL/GenBank/DDBJ databases">
        <authorList>
            <person name="Ma L."/>
            <person name="Liu K.-W."/>
            <person name="Li Z."/>
            <person name="Hsiao Y.-Y."/>
            <person name="Qi Y."/>
            <person name="Fu T."/>
            <person name="Tang G."/>
            <person name="Zhang D."/>
            <person name="Sun W.-H."/>
            <person name="Liu D.-K."/>
            <person name="Li Y."/>
            <person name="Chen G.-Z."/>
            <person name="Liu X.-D."/>
            <person name="Liao X.-Y."/>
            <person name="Jiang Y.-T."/>
            <person name="Yu X."/>
            <person name="Hao Y."/>
            <person name="Huang J."/>
            <person name="Zhao X.-W."/>
            <person name="Ke S."/>
            <person name="Chen Y.-Y."/>
            <person name="Wu W.-L."/>
            <person name="Hsu J.-L."/>
            <person name="Lin Y.-F."/>
            <person name="Huang M.-D."/>
            <person name="Li C.-Y."/>
            <person name="Huang L."/>
            <person name="Wang Z.-W."/>
            <person name="Zhao X."/>
            <person name="Zhong W.-Y."/>
            <person name="Peng D.-H."/>
            <person name="Ahmad S."/>
            <person name="Lan S."/>
            <person name="Zhang J.-S."/>
            <person name="Tsai W.-C."/>
            <person name="Van De Peer Y."/>
            <person name="Liu Z.-J."/>
        </authorList>
    </citation>
    <scope>NUCLEOTIDE SEQUENCE</scope>
    <source>
        <strain evidence="2">SCP</strain>
        <tissue evidence="2">Leaves</tissue>
    </source>
</reference>
<feature type="region of interest" description="Disordered" evidence="1">
    <location>
        <begin position="329"/>
        <end position="353"/>
    </location>
</feature>
<feature type="region of interest" description="Disordered" evidence="1">
    <location>
        <begin position="284"/>
        <end position="304"/>
    </location>
</feature>
<keyword evidence="3" id="KW-1185">Reference proteome</keyword>
<dbReference type="InterPro" id="IPR006502">
    <property type="entry name" value="PDDEXK-like"/>
</dbReference>
<dbReference type="AlphaFoldDB" id="A0AAV9B0I8"/>
<dbReference type="PANTHER" id="PTHR31579">
    <property type="entry name" value="OS03G0796600 PROTEIN"/>
    <property type="match status" value="1"/>
</dbReference>
<sequence length="381" mass="41182">MPFPMKIHSIDLGPYTPAVDVPAKPSAPSKSRLRRLLVRQFPGVLKSSASSEKLSVDPAAAGGGAVFPDVDPSSVCLAKMVQSFIEETNNNELKASKCGRCNCFNGHDSSDDDSSGETPPTAPVDACDLLKGLVPCSTTAERNLLADASKVLESNKTSIKNKDASRRILVEGLLTVGYDASLCRSRWDKSPSFPAGEYEYVDVVVNEERLIVDVDFKSEFEIARSTKGYKSVLQSLPSIFVGKPDRIQQIVAVVSEAAKQSLRKKGLHFPPWRKPEYMKAKWLSPHQRLTPSPPSVSATEPSVPSVPGGVIGESCLISTPVFSGEFELRLRPRTPPPPAASSTSDQPQPEERITVVISPRLPAMARPRVVAGLASVLREKP</sequence>
<dbReference type="EMBL" id="JAUJYN010000005">
    <property type="protein sequence ID" value="KAK1270193.1"/>
    <property type="molecule type" value="Genomic_DNA"/>
</dbReference>
<dbReference type="Proteomes" id="UP001179952">
    <property type="component" value="Unassembled WGS sequence"/>
</dbReference>